<dbReference type="InParanoid" id="A2DJD9"/>
<dbReference type="Gene3D" id="2.60.40.10">
    <property type="entry name" value="Immunoglobulins"/>
    <property type="match status" value="1"/>
</dbReference>
<reference evidence="2" key="2">
    <citation type="journal article" date="2007" name="Science">
        <title>Draft genome sequence of the sexually transmitted pathogen Trichomonas vaginalis.</title>
        <authorList>
            <person name="Carlton J.M."/>
            <person name="Hirt R.P."/>
            <person name="Silva J.C."/>
            <person name="Delcher A.L."/>
            <person name="Schatz M."/>
            <person name="Zhao Q."/>
            <person name="Wortman J.R."/>
            <person name="Bidwell S.L."/>
            <person name="Alsmark U.C.M."/>
            <person name="Besteiro S."/>
            <person name="Sicheritz-Ponten T."/>
            <person name="Noel C.J."/>
            <person name="Dacks J.B."/>
            <person name="Foster P.G."/>
            <person name="Simillion C."/>
            <person name="Van de Peer Y."/>
            <person name="Miranda-Saavedra D."/>
            <person name="Barton G.J."/>
            <person name="Westrop G.D."/>
            <person name="Mueller S."/>
            <person name="Dessi D."/>
            <person name="Fiori P.L."/>
            <person name="Ren Q."/>
            <person name="Paulsen I."/>
            <person name="Zhang H."/>
            <person name="Bastida-Corcuera F.D."/>
            <person name="Simoes-Barbosa A."/>
            <person name="Brown M.T."/>
            <person name="Hayes R.D."/>
            <person name="Mukherjee M."/>
            <person name="Okumura C.Y."/>
            <person name="Schneider R."/>
            <person name="Smith A.J."/>
            <person name="Vanacova S."/>
            <person name="Villalvazo M."/>
            <person name="Haas B.J."/>
            <person name="Pertea M."/>
            <person name="Feldblyum T.V."/>
            <person name="Utterback T.R."/>
            <person name="Shu C.L."/>
            <person name="Osoegawa K."/>
            <person name="de Jong P.J."/>
            <person name="Hrdy I."/>
            <person name="Horvathova L."/>
            <person name="Zubacova Z."/>
            <person name="Dolezal P."/>
            <person name="Malik S.B."/>
            <person name="Logsdon J.M. Jr."/>
            <person name="Henze K."/>
            <person name="Gupta A."/>
            <person name="Wang C.C."/>
            <person name="Dunne R.L."/>
            <person name="Upcroft J.A."/>
            <person name="Upcroft P."/>
            <person name="White O."/>
            <person name="Salzberg S.L."/>
            <person name="Tang P."/>
            <person name="Chiu C.-H."/>
            <person name="Lee Y.-S."/>
            <person name="Embley T.M."/>
            <person name="Coombs G.H."/>
            <person name="Mottram J.C."/>
            <person name="Tachezy J."/>
            <person name="Fraser-Liggett C.M."/>
            <person name="Johnson P.J."/>
        </authorList>
    </citation>
    <scope>NUCLEOTIDE SEQUENCE [LARGE SCALE GENOMIC DNA]</scope>
    <source>
        <strain evidence="2">G3</strain>
    </source>
</reference>
<protein>
    <recommendedName>
        <fullName evidence="4">IPT/TIG domain-containing protein</fullName>
    </recommendedName>
</protein>
<dbReference type="InterPro" id="IPR013783">
    <property type="entry name" value="Ig-like_fold"/>
</dbReference>
<evidence type="ECO:0000313" key="3">
    <source>
        <dbReference type="Proteomes" id="UP000001542"/>
    </source>
</evidence>
<dbReference type="KEGG" id="tva:5465054"/>
<sequence>MKTPNNEQKPSEKVPQYFESSKSNAELGIPPQTEQKKSILLNIVKVTPLILNPKGGQEVHIVFASPSKILQKQGNCRFGKNIVPAGIAGEEFLCISPPSNKSVYVSISLDGQVWAPNDVLVCYQAPLSAKQIIFDIVACIVVFSGVPSAIKPYICPKKKSNEFDIQKDGEDVPLTTAKEQLFDNFA</sequence>
<accession>A2DJD9</accession>
<gene>
    <name evidence="2" type="ORF">TVAG_136570</name>
</gene>
<dbReference type="VEuPathDB" id="TrichDB:TVAG_136570"/>
<dbReference type="RefSeq" id="XP_001580512.1">
    <property type="nucleotide sequence ID" value="XM_001580462.1"/>
</dbReference>
<dbReference type="AlphaFoldDB" id="A2DJD9"/>
<reference evidence="2" key="1">
    <citation type="submission" date="2006-10" db="EMBL/GenBank/DDBJ databases">
        <authorList>
            <person name="Amadeo P."/>
            <person name="Zhao Q."/>
            <person name="Wortman J."/>
            <person name="Fraser-Liggett C."/>
            <person name="Carlton J."/>
        </authorList>
    </citation>
    <scope>NUCLEOTIDE SEQUENCE</scope>
    <source>
        <strain evidence="2">G3</strain>
    </source>
</reference>
<feature type="region of interest" description="Disordered" evidence="1">
    <location>
        <begin position="1"/>
        <end position="29"/>
    </location>
</feature>
<dbReference type="VEuPathDB" id="TrichDB:TVAGG3_0543280"/>
<dbReference type="Proteomes" id="UP000001542">
    <property type="component" value="Unassembled WGS sequence"/>
</dbReference>
<keyword evidence="3" id="KW-1185">Reference proteome</keyword>
<dbReference type="SMR" id="A2DJD9"/>
<evidence type="ECO:0000313" key="2">
    <source>
        <dbReference type="EMBL" id="EAY19526.1"/>
    </source>
</evidence>
<proteinExistence type="predicted"/>
<evidence type="ECO:0008006" key="4">
    <source>
        <dbReference type="Google" id="ProtNLM"/>
    </source>
</evidence>
<name>A2DJD9_TRIV3</name>
<organism evidence="2 3">
    <name type="scientific">Trichomonas vaginalis (strain ATCC PRA-98 / G3)</name>
    <dbReference type="NCBI Taxonomy" id="412133"/>
    <lineage>
        <taxon>Eukaryota</taxon>
        <taxon>Metamonada</taxon>
        <taxon>Parabasalia</taxon>
        <taxon>Trichomonadida</taxon>
        <taxon>Trichomonadidae</taxon>
        <taxon>Trichomonas</taxon>
    </lineage>
</organism>
<dbReference type="EMBL" id="DS113207">
    <property type="protein sequence ID" value="EAY19526.1"/>
    <property type="molecule type" value="Genomic_DNA"/>
</dbReference>
<evidence type="ECO:0000256" key="1">
    <source>
        <dbReference type="SAM" id="MobiDB-lite"/>
    </source>
</evidence>